<dbReference type="EMBL" id="JBHRZH010000006">
    <property type="protein sequence ID" value="MFC3760807.1"/>
    <property type="molecule type" value="Genomic_DNA"/>
</dbReference>
<reference evidence="3" key="1">
    <citation type="journal article" date="2019" name="Int. J. Syst. Evol. Microbiol.">
        <title>The Global Catalogue of Microorganisms (GCM) 10K type strain sequencing project: providing services to taxonomists for standard genome sequencing and annotation.</title>
        <authorList>
            <consortium name="The Broad Institute Genomics Platform"/>
            <consortium name="The Broad Institute Genome Sequencing Center for Infectious Disease"/>
            <person name="Wu L."/>
            <person name="Ma J."/>
        </authorList>
    </citation>
    <scope>NUCLEOTIDE SEQUENCE [LARGE SCALE GENOMIC DNA]</scope>
    <source>
        <strain evidence="3">CGMCC 4.7241</strain>
    </source>
</reference>
<feature type="domain" description="SH3b" evidence="1">
    <location>
        <begin position="17"/>
        <end position="84"/>
    </location>
</feature>
<dbReference type="RefSeq" id="WP_307782731.1">
    <property type="nucleotide sequence ID" value="NZ_JAFBCM010000001.1"/>
</dbReference>
<protein>
    <submittedName>
        <fullName evidence="2">SH3 domain-containing protein</fullName>
    </submittedName>
</protein>
<name>A0ABV7Y7L1_9ACTN</name>
<dbReference type="SMART" id="SM00287">
    <property type="entry name" value="SH3b"/>
    <property type="match status" value="1"/>
</dbReference>
<comment type="caution">
    <text evidence="2">The sequence shown here is derived from an EMBL/GenBank/DDBJ whole genome shotgun (WGS) entry which is preliminary data.</text>
</comment>
<dbReference type="InterPro" id="IPR003646">
    <property type="entry name" value="SH3-like_bac-type"/>
</dbReference>
<sequence>MKNLGKTPEWCGGRWWYQGTTTKKPSVNLRQGPGSSTKLVGKLAYGKTVEIICKVNGQEVGGNPRWYQLEDGRFVAARYVKNLVGDIPPYCNK</sequence>
<dbReference type="Proteomes" id="UP001595699">
    <property type="component" value="Unassembled WGS sequence"/>
</dbReference>
<evidence type="ECO:0000313" key="3">
    <source>
        <dbReference type="Proteomes" id="UP001595699"/>
    </source>
</evidence>
<evidence type="ECO:0000313" key="2">
    <source>
        <dbReference type="EMBL" id="MFC3760807.1"/>
    </source>
</evidence>
<keyword evidence="3" id="KW-1185">Reference proteome</keyword>
<proteinExistence type="predicted"/>
<gene>
    <name evidence="2" type="ORF">ACFOUW_08145</name>
</gene>
<dbReference type="Gene3D" id="2.30.30.40">
    <property type="entry name" value="SH3 Domains"/>
    <property type="match status" value="1"/>
</dbReference>
<organism evidence="2 3">
    <name type="scientific">Tenggerimyces flavus</name>
    <dbReference type="NCBI Taxonomy" id="1708749"/>
    <lineage>
        <taxon>Bacteria</taxon>
        <taxon>Bacillati</taxon>
        <taxon>Actinomycetota</taxon>
        <taxon>Actinomycetes</taxon>
        <taxon>Propionibacteriales</taxon>
        <taxon>Nocardioidaceae</taxon>
        <taxon>Tenggerimyces</taxon>
    </lineage>
</organism>
<evidence type="ECO:0000259" key="1">
    <source>
        <dbReference type="SMART" id="SM00287"/>
    </source>
</evidence>
<accession>A0ABV7Y7L1</accession>
<dbReference type="Pfam" id="PF08239">
    <property type="entry name" value="SH3_3"/>
    <property type="match status" value="1"/>
</dbReference>